<evidence type="ECO:0000313" key="1">
    <source>
        <dbReference type="EMBL" id="MBI1493329.1"/>
    </source>
</evidence>
<protein>
    <submittedName>
        <fullName evidence="1">Uncharacterized protein</fullName>
    </submittedName>
</protein>
<comment type="caution">
    <text evidence="1">The sequence shown here is derived from an EMBL/GenBank/DDBJ whole genome shotgun (WGS) entry which is preliminary data.</text>
</comment>
<name>A0A8J7LKU4_9RHOB</name>
<keyword evidence="2" id="KW-1185">Reference proteome</keyword>
<dbReference type="AlphaFoldDB" id="A0A8J7LKU4"/>
<gene>
    <name evidence="1" type="ORF">H1D41_06760</name>
</gene>
<organism evidence="1 2">
    <name type="scientific">Halocynthiibacter styelae</name>
    <dbReference type="NCBI Taxonomy" id="2761955"/>
    <lineage>
        <taxon>Bacteria</taxon>
        <taxon>Pseudomonadati</taxon>
        <taxon>Pseudomonadota</taxon>
        <taxon>Alphaproteobacteria</taxon>
        <taxon>Rhodobacterales</taxon>
        <taxon>Paracoccaceae</taxon>
        <taxon>Halocynthiibacter</taxon>
    </lineage>
</organism>
<dbReference type="Proteomes" id="UP000640583">
    <property type="component" value="Unassembled WGS sequence"/>
</dbReference>
<reference evidence="1" key="1">
    <citation type="submission" date="2020-10" db="EMBL/GenBank/DDBJ databases">
        <title>Paenihalocynthiibacter styelae gen. nov., sp. nov., isolated from stalked sea squirt Styela clava.</title>
        <authorList>
            <person name="Kim Y.-O."/>
            <person name="Yoon J.-H."/>
        </authorList>
    </citation>
    <scope>NUCLEOTIDE SEQUENCE</scope>
    <source>
        <strain evidence="1">MYP1-1</strain>
    </source>
</reference>
<sequence>MDYRNTARSLCNSAKCLISSEEDDNLLFAALKLRMALESITYDRSKKYSDELGPEVMKTWQPKKLMERMLEVNPHVDQDTTLSCGEEPYPGGTPEVMRMLGTDRVLNLKTLKKHYDALGSYLHTPTIHQLEAGKEHDYKKLRKRCNEIVSALEDALSSPVWNARFSLQGNYECAECGNKIKRSLPTEMQKRIVYCWNCSASYTMARVDAKKVTFEPRQHQIECPIEDCDEISLIWEKDLKLNEHWQCNGCHSELTIALGVSTAKTSETPK</sequence>
<dbReference type="EMBL" id="JADCKQ010000004">
    <property type="protein sequence ID" value="MBI1493329.1"/>
    <property type="molecule type" value="Genomic_DNA"/>
</dbReference>
<evidence type="ECO:0000313" key="2">
    <source>
        <dbReference type="Proteomes" id="UP000640583"/>
    </source>
</evidence>
<proteinExistence type="predicted"/>
<dbReference type="RefSeq" id="WP_228848177.1">
    <property type="nucleotide sequence ID" value="NZ_JADCKQ010000004.1"/>
</dbReference>
<accession>A0A8J7LKU4</accession>